<dbReference type="Proteomes" id="UP000316008">
    <property type="component" value="Unassembled WGS sequence"/>
</dbReference>
<dbReference type="PROSITE" id="PS51257">
    <property type="entry name" value="PROKAR_LIPOPROTEIN"/>
    <property type="match status" value="1"/>
</dbReference>
<sequence>MKQILHIFIPFVVGIGTLALSSCKPKYKTPETSAGEMNTSRFVMIGGSHTAGYMDDALYYDGQQYSIANMLSMQLQKVGAGAFYQPYMPVNSVGVSASGMSRFKLGYKTDCLGVTSLSPVRLAPSGDVSALGTNVYASGQPFGNFGIPGMTVTAVNVASYGSANPFFGRMSSSSGTSVLADATASDPTCFALFLGIEDMLPYVQSGAKNGSMTSTATFSAAYEQIVLSLTSNGAKGVVSLIPDITEMPYFTTIPYNGLNLTPDKVTALNNIYNPIGISFQEGPNGFMIEDPGAGAFNVRHMVAGELVLLSTPLDSVKCNSMGSVFPFRNEFVLTLDELTVIRNQIAEYNAVITTIAQNYNLALAKPNELVDKLQTGIVYNGVTLSAKFVSGGAFSLDGIHFNPRGNAIIANEFIRALNTKYNAKIPAVNAINYPSITFP</sequence>
<dbReference type="Gene3D" id="3.40.50.1110">
    <property type="entry name" value="SGNH hydrolase"/>
    <property type="match status" value="2"/>
</dbReference>
<keyword evidence="2" id="KW-1185">Reference proteome</keyword>
<evidence type="ECO:0000313" key="1">
    <source>
        <dbReference type="EMBL" id="TSJ46601.1"/>
    </source>
</evidence>
<evidence type="ECO:0008006" key="3">
    <source>
        <dbReference type="Google" id="ProtNLM"/>
    </source>
</evidence>
<reference evidence="1 2" key="1">
    <citation type="submission" date="2019-07" db="EMBL/GenBank/DDBJ databases">
        <authorList>
            <person name="Huq M.A."/>
        </authorList>
    </citation>
    <scope>NUCLEOTIDE SEQUENCE [LARGE SCALE GENOMIC DNA]</scope>
    <source>
        <strain evidence="1 2">MAH-3</strain>
    </source>
</reference>
<comment type="caution">
    <text evidence="1">The sequence shown here is derived from an EMBL/GenBank/DDBJ whole genome shotgun (WGS) entry which is preliminary data.</text>
</comment>
<proteinExistence type="predicted"/>
<protein>
    <recommendedName>
        <fullName evidence="3">G-D-S-L family lipolytic protein</fullName>
    </recommendedName>
</protein>
<dbReference type="InterPro" id="IPR036514">
    <property type="entry name" value="SGNH_hydro_sf"/>
</dbReference>
<accession>A0A556N372</accession>
<gene>
    <name evidence="1" type="ORF">FO442_05430</name>
</gene>
<organism evidence="1 2">
    <name type="scientific">Fluviicola chungangensis</name>
    <dbReference type="NCBI Taxonomy" id="2597671"/>
    <lineage>
        <taxon>Bacteria</taxon>
        <taxon>Pseudomonadati</taxon>
        <taxon>Bacteroidota</taxon>
        <taxon>Flavobacteriia</taxon>
        <taxon>Flavobacteriales</taxon>
        <taxon>Crocinitomicaceae</taxon>
        <taxon>Fluviicola</taxon>
    </lineage>
</organism>
<dbReference type="EMBL" id="VLPL01000002">
    <property type="protein sequence ID" value="TSJ46601.1"/>
    <property type="molecule type" value="Genomic_DNA"/>
</dbReference>
<dbReference type="GO" id="GO:0016788">
    <property type="term" value="F:hydrolase activity, acting on ester bonds"/>
    <property type="evidence" value="ECO:0007669"/>
    <property type="project" value="UniProtKB-ARBA"/>
</dbReference>
<dbReference type="RefSeq" id="WP_144332138.1">
    <property type="nucleotide sequence ID" value="NZ_VLPL01000002.1"/>
</dbReference>
<dbReference type="AlphaFoldDB" id="A0A556N372"/>
<dbReference type="OrthoDB" id="9764164at2"/>
<evidence type="ECO:0000313" key="2">
    <source>
        <dbReference type="Proteomes" id="UP000316008"/>
    </source>
</evidence>
<name>A0A556N372_9FLAO</name>
<dbReference type="SUPFAM" id="SSF52266">
    <property type="entry name" value="SGNH hydrolase"/>
    <property type="match status" value="1"/>
</dbReference>